<accession>A0A135SSF5</accession>
<protein>
    <submittedName>
        <fullName evidence="1">Uncharacterized protein</fullName>
    </submittedName>
</protein>
<gene>
    <name evidence="1" type="ORF">CSAL01_03062</name>
</gene>
<proteinExistence type="predicted"/>
<name>A0A135SSF5_9PEZI</name>
<sequence length="163" mass="17890">MTEPKHISACRCSYIAAAPMNPCHETNGRPWPRKASPWDGCYNAEEATVEESEVITNAREMVLASHSLEELIVPAHYDSDQDPDQNTEKRQHVRFQNELERMGMQDKLTNAEVEVFSGISETIANICVAIQVVYSGGGNLDDSGGGARVKTLRESIPSCAALP</sequence>
<evidence type="ECO:0000313" key="1">
    <source>
        <dbReference type="EMBL" id="KXH38737.1"/>
    </source>
</evidence>
<reference evidence="1 2" key="1">
    <citation type="submission" date="2014-02" db="EMBL/GenBank/DDBJ databases">
        <title>The genome sequence of Colletotrichum salicis CBS 607.94.</title>
        <authorList>
            <person name="Baroncelli R."/>
            <person name="Thon M.R."/>
        </authorList>
    </citation>
    <scope>NUCLEOTIDE SEQUENCE [LARGE SCALE GENOMIC DNA]</scope>
    <source>
        <strain evidence="1 2">CBS 607.94</strain>
    </source>
</reference>
<dbReference type="EMBL" id="JFFI01002267">
    <property type="protein sequence ID" value="KXH38737.1"/>
    <property type="molecule type" value="Genomic_DNA"/>
</dbReference>
<comment type="caution">
    <text evidence="1">The sequence shown here is derived from an EMBL/GenBank/DDBJ whole genome shotgun (WGS) entry which is preliminary data.</text>
</comment>
<dbReference type="AlphaFoldDB" id="A0A135SSF5"/>
<keyword evidence="2" id="KW-1185">Reference proteome</keyword>
<organism evidence="1 2">
    <name type="scientific">Colletotrichum salicis</name>
    <dbReference type="NCBI Taxonomy" id="1209931"/>
    <lineage>
        <taxon>Eukaryota</taxon>
        <taxon>Fungi</taxon>
        <taxon>Dikarya</taxon>
        <taxon>Ascomycota</taxon>
        <taxon>Pezizomycotina</taxon>
        <taxon>Sordariomycetes</taxon>
        <taxon>Hypocreomycetidae</taxon>
        <taxon>Glomerellales</taxon>
        <taxon>Glomerellaceae</taxon>
        <taxon>Colletotrichum</taxon>
        <taxon>Colletotrichum acutatum species complex</taxon>
    </lineage>
</organism>
<evidence type="ECO:0000313" key="2">
    <source>
        <dbReference type="Proteomes" id="UP000070121"/>
    </source>
</evidence>
<dbReference type="Proteomes" id="UP000070121">
    <property type="component" value="Unassembled WGS sequence"/>
</dbReference>